<evidence type="ECO:0000256" key="5">
    <source>
        <dbReference type="ARBA" id="ARBA00023136"/>
    </source>
</evidence>
<feature type="transmembrane region" description="Helical" evidence="6">
    <location>
        <begin position="88"/>
        <end position="106"/>
    </location>
</feature>
<feature type="domain" description="EamA" evidence="7">
    <location>
        <begin position="2"/>
        <end position="125"/>
    </location>
</feature>
<dbReference type="InterPro" id="IPR050638">
    <property type="entry name" value="AA-Vitamin_Transporters"/>
</dbReference>
<keyword evidence="9" id="KW-1185">Reference proteome</keyword>
<feature type="transmembrane region" description="Helical" evidence="6">
    <location>
        <begin position="254"/>
        <end position="274"/>
    </location>
</feature>
<feature type="transmembrane region" description="Helical" evidence="6">
    <location>
        <begin position="200"/>
        <end position="217"/>
    </location>
</feature>
<organism evidence="8 9">
    <name type="scientific">Ramlibacter lithotrophicus</name>
    <dbReference type="NCBI Taxonomy" id="2606681"/>
    <lineage>
        <taxon>Bacteria</taxon>
        <taxon>Pseudomonadati</taxon>
        <taxon>Pseudomonadota</taxon>
        <taxon>Betaproteobacteria</taxon>
        <taxon>Burkholderiales</taxon>
        <taxon>Comamonadaceae</taxon>
        <taxon>Ramlibacter</taxon>
    </lineage>
</organism>
<evidence type="ECO:0000256" key="2">
    <source>
        <dbReference type="ARBA" id="ARBA00007362"/>
    </source>
</evidence>
<feature type="transmembrane region" description="Helical" evidence="6">
    <location>
        <begin position="229"/>
        <end position="248"/>
    </location>
</feature>
<dbReference type="Proteomes" id="UP000521868">
    <property type="component" value="Unassembled WGS sequence"/>
</dbReference>
<dbReference type="PANTHER" id="PTHR32322">
    <property type="entry name" value="INNER MEMBRANE TRANSPORTER"/>
    <property type="match status" value="1"/>
</dbReference>
<comment type="caution">
    <text evidence="8">The sequence shown here is derived from an EMBL/GenBank/DDBJ whole genome shotgun (WGS) entry which is preliminary data.</text>
</comment>
<dbReference type="Pfam" id="PF00892">
    <property type="entry name" value="EamA"/>
    <property type="match status" value="2"/>
</dbReference>
<gene>
    <name evidence="8" type="ORF">RAMLITH_20815</name>
</gene>
<comment type="similarity">
    <text evidence="2">Belongs to the EamA transporter family.</text>
</comment>
<dbReference type="GO" id="GO:0016020">
    <property type="term" value="C:membrane"/>
    <property type="evidence" value="ECO:0007669"/>
    <property type="project" value="UniProtKB-SubCell"/>
</dbReference>
<dbReference type="RefSeq" id="WP_168109386.1">
    <property type="nucleotide sequence ID" value="NZ_VTOX01000009.1"/>
</dbReference>
<evidence type="ECO:0000256" key="4">
    <source>
        <dbReference type="ARBA" id="ARBA00022989"/>
    </source>
</evidence>
<feature type="transmembrane region" description="Helical" evidence="6">
    <location>
        <begin position="5"/>
        <end position="24"/>
    </location>
</feature>
<feature type="transmembrane region" description="Helical" evidence="6">
    <location>
        <begin position="113"/>
        <end position="131"/>
    </location>
</feature>
<dbReference type="SUPFAM" id="SSF103481">
    <property type="entry name" value="Multidrug resistance efflux transporter EmrE"/>
    <property type="match status" value="2"/>
</dbReference>
<feature type="transmembrane region" description="Helical" evidence="6">
    <location>
        <begin position="165"/>
        <end position="188"/>
    </location>
</feature>
<feature type="domain" description="EamA" evidence="7">
    <location>
        <begin position="140"/>
        <end position="269"/>
    </location>
</feature>
<accession>A0A7X6DJE4</accession>
<evidence type="ECO:0000313" key="9">
    <source>
        <dbReference type="Proteomes" id="UP000521868"/>
    </source>
</evidence>
<feature type="transmembrane region" description="Helical" evidence="6">
    <location>
        <begin position="55"/>
        <end position="76"/>
    </location>
</feature>
<keyword evidence="5 6" id="KW-0472">Membrane</keyword>
<evidence type="ECO:0000313" key="8">
    <source>
        <dbReference type="EMBL" id="NKE68264.1"/>
    </source>
</evidence>
<feature type="transmembrane region" description="Helical" evidence="6">
    <location>
        <begin position="30"/>
        <end position="48"/>
    </location>
</feature>
<protein>
    <submittedName>
        <fullName evidence="8">DMT family transporter</fullName>
    </submittedName>
</protein>
<sequence>MSANLYALGAIALWATLASLGVALQHVPPFLLTGLALLIGSVPSWPLARHWRVPLPTLALGLYGLFGYHLLLFIALRHAPAVEANLVNYLWPLLIVVLSPVVLPGLRLRPLHAAAALAGFAGAAAAILGSGQRTGGGWSWGFLPALAAAIVWATYSLLTRRVRAFPTAAIGLFGALSGALSVGCHFLFEPAATLQPRDWALVAVMGLGPLGGAFFLWDRALKLGDPRQIGILSYLTPLVSTLLLMRVTGRSPDWSIGVAATLIIGAAILGARAAPGRAARG</sequence>
<keyword evidence="3 6" id="KW-0812">Transmembrane</keyword>
<evidence type="ECO:0000256" key="3">
    <source>
        <dbReference type="ARBA" id="ARBA00022692"/>
    </source>
</evidence>
<reference evidence="8 9" key="1">
    <citation type="journal article" date="2020" name="Nature">
        <title>Bacterial chemolithoautotrophy via manganese oxidation.</title>
        <authorList>
            <person name="Yu H."/>
            <person name="Leadbetter J.R."/>
        </authorList>
    </citation>
    <scope>NUCLEOTIDE SEQUENCE [LARGE SCALE GENOMIC DNA]</scope>
    <source>
        <strain evidence="8 9">RBP-1</strain>
    </source>
</reference>
<evidence type="ECO:0000256" key="1">
    <source>
        <dbReference type="ARBA" id="ARBA00004141"/>
    </source>
</evidence>
<dbReference type="PANTHER" id="PTHR32322:SF2">
    <property type="entry name" value="EAMA DOMAIN-CONTAINING PROTEIN"/>
    <property type="match status" value="1"/>
</dbReference>
<dbReference type="AlphaFoldDB" id="A0A7X6DJE4"/>
<dbReference type="EMBL" id="VTOX01000009">
    <property type="protein sequence ID" value="NKE68264.1"/>
    <property type="molecule type" value="Genomic_DNA"/>
</dbReference>
<feature type="transmembrane region" description="Helical" evidence="6">
    <location>
        <begin position="137"/>
        <end position="158"/>
    </location>
</feature>
<comment type="subcellular location">
    <subcellularLocation>
        <location evidence="1">Membrane</location>
        <topology evidence="1">Multi-pass membrane protein</topology>
    </subcellularLocation>
</comment>
<proteinExistence type="inferred from homology"/>
<name>A0A7X6DJE4_9BURK</name>
<dbReference type="InterPro" id="IPR037185">
    <property type="entry name" value="EmrE-like"/>
</dbReference>
<evidence type="ECO:0000259" key="7">
    <source>
        <dbReference type="Pfam" id="PF00892"/>
    </source>
</evidence>
<keyword evidence="4 6" id="KW-1133">Transmembrane helix</keyword>
<dbReference type="InterPro" id="IPR000620">
    <property type="entry name" value="EamA_dom"/>
</dbReference>
<evidence type="ECO:0000256" key="6">
    <source>
        <dbReference type="SAM" id="Phobius"/>
    </source>
</evidence>